<dbReference type="AlphaFoldDB" id="A0A2S1T210"/>
<protein>
    <recommendedName>
        <fullName evidence="3">Lipoprotein</fullName>
    </recommendedName>
</protein>
<evidence type="ECO:0008006" key="3">
    <source>
        <dbReference type="Google" id="ProtNLM"/>
    </source>
</evidence>
<reference evidence="1 2" key="1">
    <citation type="submission" date="2018-05" db="EMBL/GenBank/DDBJ databases">
        <title>Complete genome sequence of sponge-derived Streptomyces sp. HNM0039.</title>
        <authorList>
            <person name="Huang X."/>
            <person name="Zhou S."/>
        </authorList>
    </citation>
    <scope>NUCLEOTIDE SEQUENCE [LARGE SCALE GENOMIC DNA]</scope>
    <source>
        <strain evidence="1 2">HNM0039</strain>
    </source>
</reference>
<dbReference type="KEGG" id="stir:DDW44_30755"/>
<evidence type="ECO:0000313" key="2">
    <source>
        <dbReference type="Proteomes" id="UP000244900"/>
    </source>
</evidence>
<organism evidence="1 2">
    <name type="scientific">Streptomyces tirandamycinicus</name>
    <dbReference type="NCBI Taxonomy" id="2174846"/>
    <lineage>
        <taxon>Bacteria</taxon>
        <taxon>Bacillati</taxon>
        <taxon>Actinomycetota</taxon>
        <taxon>Actinomycetes</taxon>
        <taxon>Kitasatosporales</taxon>
        <taxon>Streptomycetaceae</taxon>
        <taxon>Streptomyces</taxon>
    </lineage>
</organism>
<dbReference type="EMBL" id="CP029188">
    <property type="protein sequence ID" value="AWI32699.1"/>
    <property type="molecule type" value="Genomic_DNA"/>
</dbReference>
<proteinExistence type="predicted"/>
<name>A0A2S1T210_9ACTN</name>
<dbReference type="RefSeq" id="WP_108908567.1">
    <property type="nucleotide sequence ID" value="NZ_CP029188.1"/>
</dbReference>
<accession>A0A2S1T210</accession>
<dbReference type="Proteomes" id="UP000244900">
    <property type="component" value="Chromosome"/>
</dbReference>
<keyword evidence="2" id="KW-1185">Reference proteome</keyword>
<gene>
    <name evidence="1" type="ORF">DDW44_30755</name>
</gene>
<dbReference type="PROSITE" id="PS51257">
    <property type="entry name" value="PROKAR_LIPOPROTEIN"/>
    <property type="match status" value="1"/>
</dbReference>
<evidence type="ECO:0000313" key="1">
    <source>
        <dbReference type="EMBL" id="AWI32699.1"/>
    </source>
</evidence>
<sequence>MRKAMLTAVVVLVGALVVGCQDGPAQDEDAPTAAAERDTSAAQVCTTLVTARIVQGWRQTVGSEMADTGRDSAREFDRDFKPGSPEYASFMQRYQEGLPPLTRDIKLKGVSEDDAILAQTAEVAKYVRQDCEVAYGS</sequence>